<reference evidence="4 5" key="1">
    <citation type="submission" date="2017-03" db="EMBL/GenBank/DDBJ databases">
        <authorList>
            <person name="Afonso C.L."/>
            <person name="Miller P.J."/>
            <person name="Scott M.A."/>
            <person name="Spackman E."/>
            <person name="Goraichik I."/>
            <person name="Dimitrov K.M."/>
            <person name="Suarez D.L."/>
            <person name="Swayne D.E."/>
        </authorList>
    </citation>
    <scope>NUCLEOTIDE SEQUENCE [LARGE SCALE GENOMIC DNA]</scope>
    <source>
        <strain evidence="4">SB41UT1</strain>
    </source>
</reference>
<keyword evidence="4" id="KW-0378">Hydrolase</keyword>
<evidence type="ECO:0000313" key="4">
    <source>
        <dbReference type="EMBL" id="SMA47068.1"/>
    </source>
</evidence>
<feature type="domain" description="Type VII secretion system protein EssD-like" evidence="3">
    <location>
        <begin position="187"/>
        <end position="300"/>
    </location>
</feature>
<keyword evidence="5" id="KW-1185">Reference proteome</keyword>
<dbReference type="GO" id="GO:0016787">
    <property type="term" value="F:hydrolase activity"/>
    <property type="evidence" value="ECO:0007669"/>
    <property type="project" value="UniProtKB-KW"/>
</dbReference>
<keyword evidence="2" id="KW-1133">Transmembrane helix</keyword>
<dbReference type="EMBL" id="FWPT01000005">
    <property type="protein sequence ID" value="SMA47068.1"/>
    <property type="molecule type" value="Genomic_DNA"/>
</dbReference>
<dbReference type="RefSeq" id="WP_087109985.1">
    <property type="nucleotide sequence ID" value="NZ_CBCSCN010000003.1"/>
</dbReference>
<accession>A0A1X7AJQ0</accession>
<protein>
    <submittedName>
        <fullName evidence="4">Putative ribonuclease YeeF</fullName>
        <ecNumber evidence="4">3.1.-.-</ecNumber>
    </submittedName>
</protein>
<evidence type="ECO:0000256" key="2">
    <source>
        <dbReference type="SAM" id="Phobius"/>
    </source>
</evidence>
<dbReference type="Pfam" id="PF13930">
    <property type="entry name" value="Endonuclea_NS_2"/>
    <property type="match status" value="1"/>
</dbReference>
<name>A0A1X7AJQ0_9GAMM</name>
<proteinExistence type="predicted"/>
<sequence length="346" mass="38716">MADAALVAVRTSAFEDWGRTFYSEWREAEYKELVEALGFDPKHITPELFSEAWDLARFLWEDERSKKLITRFAKDYARAQHSLEMAELAGSAAFEVLLTIILAALTGGVGVIASAGSKTKLMEKLRKIGELFGDVERLNGKKKPPATTSITYQSGIGSSQLELYETEGSAYHTNEPPKPARKTIKESYGTNTATWTLDEAGKPISVEARLDSTYDSKRSSEEKALQKNVGGDARLDDDDGGHMLGHRFMSDQGEKNLFPQNSNLNRSAYKKMENEWADWTSEGFQVKLKVTLHPPGSKRPTDIVAKYTVIDPATGKAVFKRRECFSNTLGETYTRVSKNDMKSFRK</sequence>
<dbReference type="Gene3D" id="3.40.570.10">
    <property type="entry name" value="Extracellular Endonuclease, subunit A"/>
    <property type="match status" value="1"/>
</dbReference>
<feature type="region of interest" description="Disordered" evidence="1">
    <location>
        <begin position="212"/>
        <end position="236"/>
    </location>
</feature>
<keyword evidence="2" id="KW-0472">Membrane</keyword>
<feature type="transmembrane region" description="Helical" evidence="2">
    <location>
        <begin position="92"/>
        <end position="116"/>
    </location>
</feature>
<dbReference type="OrthoDB" id="6199368at2"/>
<dbReference type="InterPro" id="IPR044927">
    <property type="entry name" value="Endonuclea_NS_2"/>
</dbReference>
<dbReference type="EC" id="3.1.-.-" evidence="4"/>
<evidence type="ECO:0000259" key="3">
    <source>
        <dbReference type="Pfam" id="PF13930"/>
    </source>
</evidence>
<dbReference type="AlphaFoldDB" id="A0A1X7AJQ0"/>
<feature type="compositionally biased region" description="Basic and acidic residues" evidence="1">
    <location>
        <begin position="212"/>
        <end position="225"/>
    </location>
</feature>
<gene>
    <name evidence="4" type="primary">yeeF_1</name>
    <name evidence="4" type="ORF">EHSB41UT_02301</name>
</gene>
<organism evidence="4 5">
    <name type="scientific">Parendozoicomonas haliclonae</name>
    <dbReference type="NCBI Taxonomy" id="1960125"/>
    <lineage>
        <taxon>Bacteria</taxon>
        <taxon>Pseudomonadati</taxon>
        <taxon>Pseudomonadota</taxon>
        <taxon>Gammaproteobacteria</taxon>
        <taxon>Oceanospirillales</taxon>
        <taxon>Endozoicomonadaceae</taxon>
        <taxon>Parendozoicomonas</taxon>
    </lineage>
</organism>
<evidence type="ECO:0000313" key="5">
    <source>
        <dbReference type="Proteomes" id="UP000196573"/>
    </source>
</evidence>
<dbReference type="InterPro" id="IPR044929">
    <property type="entry name" value="DNA/RNA_non-sp_Endonuclease_sf"/>
</dbReference>
<dbReference type="Proteomes" id="UP000196573">
    <property type="component" value="Unassembled WGS sequence"/>
</dbReference>
<evidence type="ECO:0000256" key="1">
    <source>
        <dbReference type="SAM" id="MobiDB-lite"/>
    </source>
</evidence>
<keyword evidence="2" id="KW-0812">Transmembrane</keyword>